<comment type="similarity">
    <text evidence="1">Belongs to the aspartate/glutamate racemases family.</text>
</comment>
<dbReference type="SUPFAM" id="SSF53681">
    <property type="entry name" value="Aspartate/glutamate racemase"/>
    <property type="match status" value="2"/>
</dbReference>
<reference evidence="3" key="1">
    <citation type="journal article" date="2015" name="Genome Announc.">
        <title>Draft Genome Sequence of Bacteroidales Strain TBC1, a Novel Isolate from a Methanogenic Wastewater Treatment System.</title>
        <authorList>
            <person name="Tourlousse D.M."/>
            <person name="Matsuura N."/>
            <person name="Sun L."/>
            <person name="Toyonaga M."/>
            <person name="Kuroda K."/>
            <person name="Ohashi A."/>
            <person name="Cruz R."/>
            <person name="Yamaguchi T."/>
            <person name="Sekiguchi Y."/>
        </authorList>
    </citation>
    <scope>NUCLEOTIDE SEQUENCE [LARGE SCALE GENOMIC DNA]</scope>
    <source>
        <strain evidence="3">TBC1</strain>
    </source>
</reference>
<dbReference type="GO" id="GO:0047661">
    <property type="term" value="F:amino-acid racemase activity"/>
    <property type="evidence" value="ECO:0007669"/>
    <property type="project" value="InterPro"/>
</dbReference>
<protein>
    <submittedName>
        <fullName evidence="3">Aspartate racemase</fullName>
    </submittedName>
</protein>
<dbReference type="InterPro" id="IPR001920">
    <property type="entry name" value="Asp/Glu_race"/>
</dbReference>
<dbReference type="Pfam" id="PF01177">
    <property type="entry name" value="Asp_Glu_race"/>
    <property type="match status" value="1"/>
</dbReference>
<accession>A0A0S7BNL0</accession>
<dbReference type="STRING" id="1678841.TBC1_11229"/>
<organism evidence="3">
    <name type="scientific">Lentimicrobium saccharophilum</name>
    <dbReference type="NCBI Taxonomy" id="1678841"/>
    <lineage>
        <taxon>Bacteria</taxon>
        <taxon>Pseudomonadati</taxon>
        <taxon>Bacteroidota</taxon>
        <taxon>Bacteroidia</taxon>
        <taxon>Bacteroidales</taxon>
        <taxon>Lentimicrobiaceae</taxon>
        <taxon>Lentimicrobium</taxon>
    </lineage>
</organism>
<dbReference type="PROSITE" id="PS00924">
    <property type="entry name" value="ASP_GLU_RACEMASE_2"/>
    <property type="match status" value="1"/>
</dbReference>
<dbReference type="NCBIfam" id="TIGR00035">
    <property type="entry name" value="asp_race"/>
    <property type="match status" value="1"/>
</dbReference>
<name>A0A0S7BNL0_9BACT</name>
<evidence type="ECO:0000256" key="2">
    <source>
        <dbReference type="ARBA" id="ARBA00023235"/>
    </source>
</evidence>
<dbReference type="Proteomes" id="UP000053091">
    <property type="component" value="Unassembled WGS sequence"/>
</dbReference>
<dbReference type="OrthoDB" id="9803739at2"/>
<dbReference type="RefSeq" id="WP_062037292.1">
    <property type="nucleotide sequence ID" value="NZ_DF968182.1"/>
</dbReference>
<evidence type="ECO:0000256" key="1">
    <source>
        <dbReference type="ARBA" id="ARBA00007847"/>
    </source>
</evidence>
<keyword evidence="2" id="KW-0413">Isomerase</keyword>
<dbReference type="InterPro" id="IPR033134">
    <property type="entry name" value="Asp/Glu_racemase_AS_2"/>
</dbReference>
<dbReference type="PANTHER" id="PTHR21198:SF7">
    <property type="entry name" value="ASPARTATE-GLUTAMATE RACEMASE FAMILY"/>
    <property type="match status" value="1"/>
</dbReference>
<dbReference type="EMBL" id="DF968182">
    <property type="protein sequence ID" value="GAP42101.1"/>
    <property type="molecule type" value="Genomic_DNA"/>
</dbReference>
<evidence type="ECO:0000313" key="4">
    <source>
        <dbReference type="Proteomes" id="UP000053091"/>
    </source>
</evidence>
<dbReference type="AlphaFoldDB" id="A0A0S7BNL0"/>
<dbReference type="PANTHER" id="PTHR21198">
    <property type="entry name" value="GLUTAMATE RACEMASE"/>
    <property type="match status" value="1"/>
</dbReference>
<evidence type="ECO:0000313" key="3">
    <source>
        <dbReference type="EMBL" id="GAP42101.1"/>
    </source>
</evidence>
<proteinExistence type="inferred from homology"/>
<dbReference type="Gene3D" id="3.40.50.1860">
    <property type="match status" value="2"/>
</dbReference>
<dbReference type="InterPro" id="IPR004380">
    <property type="entry name" value="Asp_race"/>
</dbReference>
<gene>
    <name evidence="3" type="ORF">TBC1_11229</name>
</gene>
<dbReference type="InterPro" id="IPR015942">
    <property type="entry name" value="Asp/Glu/hydantoin_racemase"/>
</dbReference>
<sequence length="232" mass="25574">MKKIGLIGGTGPEATVDYYKGIIDAFKDDSGGMNYPEIVIYSVNLGKLLGFMQSGNYNGAIVYLADAIARLKDAGADFAAITANTPHIFFDEISERAGLPLISIVEATRTEALRLGLKRPGLFGTGFTMDASFYPDAFRQKGMEVVVPGKEDREMLHHKLFTEIELGIFRDDTRELLIKIIENMVQQQQIDSLILGCTEFPLILTQPAYAGIPVLNTTRIHVKAIVARCRES</sequence>
<keyword evidence="4" id="KW-1185">Reference proteome</keyword>